<evidence type="ECO:0000313" key="5">
    <source>
        <dbReference type="Proteomes" id="UP001556220"/>
    </source>
</evidence>
<dbReference type="PANTHER" id="PTHR22901:SF0">
    <property type="entry name" value="SIALATE O-ACETYLESTERASE"/>
    <property type="match status" value="1"/>
</dbReference>
<feature type="signal peptide" evidence="2">
    <location>
        <begin position="1"/>
        <end position="23"/>
    </location>
</feature>
<name>A0ABV3QHW5_9GAMM</name>
<dbReference type="InterPro" id="IPR005181">
    <property type="entry name" value="SASA"/>
</dbReference>
<dbReference type="SUPFAM" id="SSF52266">
    <property type="entry name" value="SGNH hydrolase"/>
    <property type="match status" value="1"/>
</dbReference>
<evidence type="ECO:0000256" key="1">
    <source>
        <dbReference type="ARBA" id="ARBA00022801"/>
    </source>
</evidence>
<dbReference type="Pfam" id="PF03629">
    <property type="entry name" value="SASA"/>
    <property type="match status" value="1"/>
</dbReference>
<dbReference type="Gene3D" id="3.40.50.1110">
    <property type="entry name" value="SGNH hydrolase"/>
    <property type="match status" value="1"/>
</dbReference>
<gene>
    <name evidence="4" type="ORF">ABQJ54_13180</name>
</gene>
<sequence length="512" mass="55696">MKKNVFALVTSLALAFATTPIRAEVRLPHILSSHMVLQRGQPLHVWGWATPGEKVAVAFHGVKARTEADDLGRWSIHLPPEQAGGPYSLTVSGANRITLTDVMVGDVWFAAGQSNMQLPLMGFPGSAVVRDGAKEIANATHANVRLLHFPDQASPYPQPDQGATWTLCTPATASTFSAVAYFFAREIAQREHVTVGIVDSSWGGTPGEAWVSMDTLGANAGLMPVFAEWARISDDNMDRPAIDAMWKRKDDAARAAGKPLPWHPWQPDDLESWAPSWLYNGMVAPAVNFPIRGVIWYQGAQNTPVERAAMYQRIFPALIHDWRKHWREGDFPFLFVQLANFTSVPAENWAVVREAQRRTLGLANTAMAVTADIGDPDNVHYADKQDVGHRLALAALALSYGAKVEYSGPLYRQANPVGSPEGPAMRVWFDHVAGGLVAKGGTLTGFEVAGSDHRFVPATARIDGETVLVSSPVVPHPAYVRYGWANAPVLNLYNHAGLPASPFTTEENVPAP</sequence>
<dbReference type="RefSeq" id="WP_367854770.1">
    <property type="nucleotide sequence ID" value="NZ_JBFOHK010000003.1"/>
</dbReference>
<dbReference type="InterPro" id="IPR039329">
    <property type="entry name" value="SIAE"/>
</dbReference>
<keyword evidence="5" id="KW-1185">Reference proteome</keyword>
<keyword evidence="1" id="KW-0378">Hydrolase</keyword>
<accession>A0ABV3QHW5</accession>
<dbReference type="PANTHER" id="PTHR22901">
    <property type="entry name" value="SIALATE O-ACETYLESTERASE"/>
    <property type="match status" value="1"/>
</dbReference>
<proteinExistence type="predicted"/>
<dbReference type="InterPro" id="IPR036514">
    <property type="entry name" value="SGNH_hydro_sf"/>
</dbReference>
<dbReference type="EMBL" id="JBFOHK010000003">
    <property type="protein sequence ID" value="MEW9572706.1"/>
    <property type="molecule type" value="Genomic_DNA"/>
</dbReference>
<evidence type="ECO:0000259" key="3">
    <source>
        <dbReference type="Pfam" id="PF03629"/>
    </source>
</evidence>
<evidence type="ECO:0000313" key="4">
    <source>
        <dbReference type="EMBL" id="MEW9572706.1"/>
    </source>
</evidence>
<feature type="domain" description="Sialate O-acetylesterase" evidence="3">
    <location>
        <begin position="270"/>
        <end position="395"/>
    </location>
</feature>
<comment type="caution">
    <text evidence="4">The sequence shown here is derived from an EMBL/GenBank/DDBJ whole genome shotgun (WGS) entry which is preliminary data.</text>
</comment>
<reference evidence="4 5" key="1">
    <citation type="submission" date="2024-06" db="EMBL/GenBank/DDBJ databases">
        <authorList>
            <person name="Woo H."/>
        </authorList>
    </citation>
    <scope>NUCLEOTIDE SEQUENCE [LARGE SCALE GENOMIC DNA]</scope>
    <source>
        <strain evidence="4 5">Si-c</strain>
    </source>
</reference>
<evidence type="ECO:0000256" key="2">
    <source>
        <dbReference type="SAM" id="SignalP"/>
    </source>
</evidence>
<dbReference type="Proteomes" id="UP001556220">
    <property type="component" value="Unassembled WGS sequence"/>
</dbReference>
<organism evidence="4 5">
    <name type="scientific">Rhodanobacter lycopersici</name>
    <dbReference type="NCBI Taxonomy" id="3162487"/>
    <lineage>
        <taxon>Bacteria</taxon>
        <taxon>Pseudomonadati</taxon>
        <taxon>Pseudomonadota</taxon>
        <taxon>Gammaproteobacteria</taxon>
        <taxon>Lysobacterales</taxon>
        <taxon>Rhodanobacteraceae</taxon>
        <taxon>Rhodanobacter</taxon>
    </lineage>
</organism>
<protein>
    <submittedName>
        <fullName evidence="4">Sialate O-acetylesterase</fullName>
    </submittedName>
</protein>
<feature type="chain" id="PRO_5046947660" evidence="2">
    <location>
        <begin position="24"/>
        <end position="512"/>
    </location>
</feature>
<keyword evidence="2" id="KW-0732">Signal</keyword>